<dbReference type="EMBL" id="BARW01033274">
    <property type="protein sequence ID" value="GAJ07997.1"/>
    <property type="molecule type" value="Genomic_DNA"/>
</dbReference>
<organism evidence="1">
    <name type="scientific">marine sediment metagenome</name>
    <dbReference type="NCBI Taxonomy" id="412755"/>
    <lineage>
        <taxon>unclassified sequences</taxon>
        <taxon>metagenomes</taxon>
        <taxon>ecological metagenomes</taxon>
    </lineage>
</organism>
<comment type="caution">
    <text evidence="1">The sequence shown here is derived from an EMBL/GenBank/DDBJ whole genome shotgun (WGS) entry which is preliminary data.</text>
</comment>
<dbReference type="AlphaFoldDB" id="X1UWQ5"/>
<feature type="non-terminal residue" evidence="1">
    <location>
        <position position="1"/>
    </location>
</feature>
<gene>
    <name evidence="1" type="ORF">S12H4_52441</name>
</gene>
<evidence type="ECO:0000313" key="1">
    <source>
        <dbReference type="EMBL" id="GAJ07997.1"/>
    </source>
</evidence>
<name>X1UWQ5_9ZZZZ</name>
<sequence length="99" mass="11088">DAEPSENEVEEGKWVLEWNPSLSVPGRRIYILICQVEGDPGWGIHYVQPLFDGVRLTHKTAGLTSGIYNIKIDYQGVTYLVVVAYDAGGFEIISYQIVE</sequence>
<reference evidence="1" key="1">
    <citation type="journal article" date="2014" name="Front. Microbiol.">
        <title>High frequency of phylogenetically diverse reductive dehalogenase-homologous genes in deep subseafloor sedimentary metagenomes.</title>
        <authorList>
            <person name="Kawai M."/>
            <person name="Futagami T."/>
            <person name="Toyoda A."/>
            <person name="Takaki Y."/>
            <person name="Nishi S."/>
            <person name="Hori S."/>
            <person name="Arai W."/>
            <person name="Tsubouchi T."/>
            <person name="Morono Y."/>
            <person name="Uchiyama I."/>
            <person name="Ito T."/>
            <person name="Fujiyama A."/>
            <person name="Inagaki F."/>
            <person name="Takami H."/>
        </authorList>
    </citation>
    <scope>NUCLEOTIDE SEQUENCE</scope>
    <source>
        <strain evidence="1">Expedition CK06-06</strain>
    </source>
</reference>
<proteinExistence type="predicted"/>
<accession>X1UWQ5</accession>
<protein>
    <submittedName>
        <fullName evidence="1">Uncharacterized protein</fullName>
    </submittedName>
</protein>